<dbReference type="PANTHER" id="PTHR23057:SF0">
    <property type="entry name" value="JUXTAPOSED WITH ANOTHER ZINC FINGER PROTEIN 1"/>
    <property type="match status" value="1"/>
</dbReference>
<evidence type="ECO:0000313" key="6">
    <source>
        <dbReference type="EMBL" id="TCD62495.1"/>
    </source>
</evidence>
<dbReference type="AlphaFoldDB" id="A0A4R0RAY4"/>
<feature type="region of interest" description="Disordered" evidence="5">
    <location>
        <begin position="58"/>
        <end position="117"/>
    </location>
</feature>
<reference evidence="6 7" key="1">
    <citation type="submission" date="2018-11" db="EMBL/GenBank/DDBJ databases">
        <title>Genome assembly of Steccherinum ochraceum LE-BIN_3174, the white-rot fungus of the Steccherinaceae family (The Residual Polyporoid clade, Polyporales, Basidiomycota).</title>
        <authorList>
            <person name="Fedorova T.V."/>
            <person name="Glazunova O.A."/>
            <person name="Landesman E.O."/>
            <person name="Moiseenko K.V."/>
            <person name="Psurtseva N.V."/>
            <person name="Savinova O.S."/>
            <person name="Shakhova N.V."/>
            <person name="Tyazhelova T.V."/>
            <person name="Vasina D.V."/>
        </authorList>
    </citation>
    <scope>NUCLEOTIDE SEQUENCE [LARGE SCALE GENOMIC DNA]</scope>
    <source>
        <strain evidence="6 7">LE-BIN_3174</strain>
    </source>
</reference>
<name>A0A4R0RAY4_9APHY</name>
<evidence type="ECO:0000256" key="3">
    <source>
        <dbReference type="ARBA" id="ARBA00022771"/>
    </source>
</evidence>
<dbReference type="PANTHER" id="PTHR23057">
    <property type="entry name" value="JUXTAPOSED WITH ANOTHER ZINC FINGER PROTEIN 1"/>
    <property type="match status" value="1"/>
</dbReference>
<dbReference type="GO" id="GO:0005634">
    <property type="term" value="C:nucleus"/>
    <property type="evidence" value="ECO:0007669"/>
    <property type="project" value="TreeGrafter"/>
</dbReference>
<protein>
    <submittedName>
        <fullName evidence="6">Uncharacterized protein</fullName>
    </submittedName>
</protein>
<keyword evidence="1" id="KW-0479">Metal-binding</keyword>
<dbReference type="OrthoDB" id="3269380at2759"/>
<dbReference type="InterPro" id="IPR051580">
    <property type="entry name" value="ZnF-Chromatin_assoc"/>
</dbReference>
<organism evidence="6 7">
    <name type="scientific">Steccherinum ochraceum</name>
    <dbReference type="NCBI Taxonomy" id="92696"/>
    <lineage>
        <taxon>Eukaryota</taxon>
        <taxon>Fungi</taxon>
        <taxon>Dikarya</taxon>
        <taxon>Basidiomycota</taxon>
        <taxon>Agaricomycotina</taxon>
        <taxon>Agaricomycetes</taxon>
        <taxon>Polyporales</taxon>
        <taxon>Steccherinaceae</taxon>
        <taxon>Steccherinum</taxon>
    </lineage>
</organism>
<evidence type="ECO:0000313" key="7">
    <source>
        <dbReference type="Proteomes" id="UP000292702"/>
    </source>
</evidence>
<feature type="compositionally biased region" description="Low complexity" evidence="5">
    <location>
        <begin position="59"/>
        <end position="73"/>
    </location>
</feature>
<keyword evidence="4" id="KW-0862">Zinc</keyword>
<keyword evidence="2" id="KW-0677">Repeat</keyword>
<dbReference type="EMBL" id="RWJN01000367">
    <property type="protein sequence ID" value="TCD62495.1"/>
    <property type="molecule type" value="Genomic_DNA"/>
</dbReference>
<evidence type="ECO:0000256" key="4">
    <source>
        <dbReference type="ARBA" id="ARBA00022833"/>
    </source>
</evidence>
<evidence type="ECO:0000256" key="5">
    <source>
        <dbReference type="SAM" id="MobiDB-lite"/>
    </source>
</evidence>
<evidence type="ECO:0000256" key="1">
    <source>
        <dbReference type="ARBA" id="ARBA00022723"/>
    </source>
</evidence>
<dbReference type="GO" id="GO:0008270">
    <property type="term" value="F:zinc ion binding"/>
    <property type="evidence" value="ECO:0007669"/>
    <property type="project" value="UniProtKB-KW"/>
</dbReference>
<keyword evidence="7" id="KW-1185">Reference proteome</keyword>
<evidence type="ECO:0000256" key="2">
    <source>
        <dbReference type="ARBA" id="ARBA00022737"/>
    </source>
</evidence>
<comment type="caution">
    <text evidence="6">The sequence shown here is derived from an EMBL/GenBank/DDBJ whole genome shotgun (WGS) entry which is preliminary data.</text>
</comment>
<proteinExistence type="predicted"/>
<gene>
    <name evidence="6" type="ORF">EIP91_006816</name>
</gene>
<dbReference type="Proteomes" id="UP000292702">
    <property type="component" value="Unassembled WGS sequence"/>
</dbReference>
<sequence>MTDRATPDHGYYHIHSLEQNFCSNFSCCGLALADMHQLLDHFEESHVVVIGQDGRPIYPRTASGRSPSASSSPSRKHGASVVVSSYPQPNPPLQPMDTTSDLPLDSMASRASHPPLQDDVLADFDPFEMDTASTSSESMSPPSSVFSTPDPNVPICLPPALLSIHHQPFGGREDDMAWETTGANGHVGKGTGKAPQVHAKRPVSIRPAPFEVNGRKTKIVEGPLTPVSPSKRRDREKMYKCPAYLNPNGLKYHLEKGTCTVDPAVLTPAFTRTDPAPAPSSPFPIAH</sequence>
<dbReference type="STRING" id="92696.A0A4R0RAY4"/>
<keyword evidence="3" id="KW-0863">Zinc-finger</keyword>
<accession>A0A4R0RAY4</accession>